<dbReference type="EMBL" id="MRDB01000015">
    <property type="protein sequence ID" value="RKL41601.1"/>
    <property type="molecule type" value="Genomic_DNA"/>
</dbReference>
<protein>
    <submittedName>
        <fullName evidence="2">Uncharacterized protein</fullName>
    </submittedName>
</protein>
<comment type="caution">
    <text evidence="2">The sequence shown here is derived from an EMBL/GenBank/DDBJ whole genome shotgun (WGS) entry which is preliminary data.</text>
</comment>
<feature type="compositionally biased region" description="Basic and acidic residues" evidence="1">
    <location>
        <begin position="10"/>
        <end position="19"/>
    </location>
</feature>
<organism evidence="2 3">
    <name type="scientific">Gibberella intermedia</name>
    <name type="common">Bulb rot disease fungus</name>
    <name type="synonym">Fusarium proliferatum</name>
    <dbReference type="NCBI Taxonomy" id="948311"/>
    <lineage>
        <taxon>Eukaryota</taxon>
        <taxon>Fungi</taxon>
        <taxon>Dikarya</taxon>
        <taxon>Ascomycota</taxon>
        <taxon>Pezizomycotina</taxon>
        <taxon>Sordariomycetes</taxon>
        <taxon>Hypocreomycetidae</taxon>
        <taxon>Hypocreales</taxon>
        <taxon>Nectriaceae</taxon>
        <taxon>Fusarium</taxon>
        <taxon>Fusarium fujikuroi species complex</taxon>
    </lineage>
</organism>
<name>A0A420TJ75_GIBIN</name>
<feature type="region of interest" description="Disordered" evidence="1">
    <location>
        <begin position="1"/>
        <end position="35"/>
    </location>
</feature>
<dbReference type="Proteomes" id="UP000283569">
    <property type="component" value="Unassembled WGS sequence"/>
</dbReference>
<accession>A0A420TJ75</accession>
<evidence type="ECO:0000256" key="1">
    <source>
        <dbReference type="SAM" id="MobiDB-lite"/>
    </source>
</evidence>
<sequence>MAVTNRRKARDSGDVEARPSSEPSGPHYRSNSQPFAGRLGANQAYVVEGGTSEDDHLLHHAPDATPHMSFWELMDMRPIKNLDLWKAALIEGIGTKLHQSACNSQLTSIRYFTVCVHNDLGKHLSGYYSRCSNATIWEL</sequence>
<dbReference type="AlphaFoldDB" id="A0A420TJ75"/>
<reference evidence="2 3" key="1">
    <citation type="journal article" date="2018" name="Sci. Rep.">
        <title>Characterisation of pathogen-specific regions and novel effector candidates in Fusarium oxysporum f. sp. cepae.</title>
        <authorList>
            <person name="Armitage A.D."/>
            <person name="Taylor A."/>
            <person name="Sobczyk M.K."/>
            <person name="Baxter L."/>
            <person name="Greenfield B.P."/>
            <person name="Bates H.J."/>
            <person name="Wilson F."/>
            <person name="Jackson A.C."/>
            <person name="Ott S."/>
            <person name="Harrison R.J."/>
            <person name="Clarkson J.P."/>
        </authorList>
    </citation>
    <scope>NUCLEOTIDE SEQUENCE [LARGE SCALE GENOMIC DNA]</scope>
    <source>
        <strain evidence="2 3">Fp_A8</strain>
    </source>
</reference>
<gene>
    <name evidence="2" type="ORF">BFJ72_g5493</name>
</gene>
<evidence type="ECO:0000313" key="3">
    <source>
        <dbReference type="Proteomes" id="UP000283569"/>
    </source>
</evidence>
<proteinExistence type="predicted"/>
<evidence type="ECO:0000313" key="2">
    <source>
        <dbReference type="EMBL" id="RKL41601.1"/>
    </source>
</evidence>